<proteinExistence type="predicted"/>
<name>A0ACC4CCR4_POPAL</name>
<keyword evidence="2" id="KW-1185">Reference proteome</keyword>
<comment type="caution">
    <text evidence="1">The sequence shown here is derived from an EMBL/GenBank/DDBJ whole genome shotgun (WGS) entry which is preliminary data.</text>
</comment>
<dbReference type="Proteomes" id="UP000309997">
    <property type="component" value="Unassembled WGS sequence"/>
</dbReference>
<dbReference type="EMBL" id="RCHU02000005">
    <property type="protein sequence ID" value="KAL3592428.1"/>
    <property type="molecule type" value="Genomic_DNA"/>
</dbReference>
<gene>
    <name evidence="1" type="ORF">D5086_011068</name>
</gene>
<evidence type="ECO:0000313" key="2">
    <source>
        <dbReference type="Proteomes" id="UP000309997"/>
    </source>
</evidence>
<reference evidence="1 2" key="1">
    <citation type="journal article" date="2024" name="Plant Biotechnol. J.">
        <title>Genome and CRISPR/Cas9 system of a widespread forest tree (Populus alba) in the world.</title>
        <authorList>
            <person name="Liu Y.J."/>
            <person name="Jiang P.F."/>
            <person name="Han X.M."/>
            <person name="Li X.Y."/>
            <person name="Wang H.M."/>
            <person name="Wang Y.J."/>
            <person name="Wang X.X."/>
            <person name="Zeng Q.Y."/>
        </authorList>
    </citation>
    <scope>NUCLEOTIDE SEQUENCE [LARGE SCALE GENOMIC DNA]</scope>
    <source>
        <strain evidence="2">cv. PAL-ZL1</strain>
    </source>
</reference>
<organism evidence="1 2">
    <name type="scientific">Populus alba</name>
    <name type="common">White poplar</name>
    <dbReference type="NCBI Taxonomy" id="43335"/>
    <lineage>
        <taxon>Eukaryota</taxon>
        <taxon>Viridiplantae</taxon>
        <taxon>Streptophyta</taxon>
        <taxon>Embryophyta</taxon>
        <taxon>Tracheophyta</taxon>
        <taxon>Spermatophyta</taxon>
        <taxon>Magnoliopsida</taxon>
        <taxon>eudicotyledons</taxon>
        <taxon>Gunneridae</taxon>
        <taxon>Pentapetalae</taxon>
        <taxon>rosids</taxon>
        <taxon>fabids</taxon>
        <taxon>Malpighiales</taxon>
        <taxon>Salicaceae</taxon>
        <taxon>Saliceae</taxon>
        <taxon>Populus</taxon>
    </lineage>
</organism>
<sequence>MQWRRVGYTRGGTGGIPGHRFAYRLWISCSYFPSCIYFDSVNHHHHLHKEIRVEKSAAPLFKAIVIVVSAQQRRRMVRRASWCWLGVAGQPF</sequence>
<protein>
    <submittedName>
        <fullName evidence="1">Uncharacterized protein</fullName>
    </submittedName>
</protein>
<accession>A0ACC4CCR4</accession>
<evidence type="ECO:0000313" key="1">
    <source>
        <dbReference type="EMBL" id="KAL3592428.1"/>
    </source>
</evidence>